<comment type="caution">
    <text evidence="2">The sequence shown here is derived from an EMBL/GenBank/DDBJ whole genome shotgun (WGS) entry which is preliminary data.</text>
</comment>
<organism evidence="2 3">
    <name type="scientific">Clavelina lepadiformis</name>
    <name type="common">Light-bulb sea squirt</name>
    <name type="synonym">Ascidia lepadiformis</name>
    <dbReference type="NCBI Taxonomy" id="159417"/>
    <lineage>
        <taxon>Eukaryota</taxon>
        <taxon>Metazoa</taxon>
        <taxon>Chordata</taxon>
        <taxon>Tunicata</taxon>
        <taxon>Ascidiacea</taxon>
        <taxon>Aplousobranchia</taxon>
        <taxon>Clavelinidae</taxon>
        <taxon>Clavelina</taxon>
    </lineage>
</organism>
<reference evidence="2 3" key="1">
    <citation type="submission" date="2024-02" db="EMBL/GenBank/DDBJ databases">
        <authorList>
            <person name="Daric V."/>
            <person name="Darras S."/>
        </authorList>
    </citation>
    <scope>NUCLEOTIDE SEQUENCE [LARGE SCALE GENOMIC DNA]</scope>
</reference>
<evidence type="ECO:0000313" key="2">
    <source>
        <dbReference type="EMBL" id="CAK8677495.1"/>
    </source>
</evidence>
<protein>
    <submittedName>
        <fullName evidence="2">Uncharacterized protein</fullName>
    </submittedName>
</protein>
<proteinExistence type="predicted"/>
<feature type="region of interest" description="Disordered" evidence="1">
    <location>
        <begin position="61"/>
        <end position="112"/>
    </location>
</feature>
<gene>
    <name evidence="2" type="ORF">CVLEPA_LOCUS6871</name>
</gene>
<accession>A0ABP0FCR3</accession>
<evidence type="ECO:0000313" key="3">
    <source>
        <dbReference type="Proteomes" id="UP001642483"/>
    </source>
</evidence>
<dbReference type="Proteomes" id="UP001642483">
    <property type="component" value="Unassembled WGS sequence"/>
</dbReference>
<dbReference type="EMBL" id="CAWYQH010000046">
    <property type="protein sequence ID" value="CAK8677495.1"/>
    <property type="molecule type" value="Genomic_DNA"/>
</dbReference>
<keyword evidence="3" id="KW-1185">Reference proteome</keyword>
<name>A0ABP0FCR3_CLALP</name>
<feature type="compositionally biased region" description="Polar residues" evidence="1">
    <location>
        <begin position="61"/>
        <end position="77"/>
    </location>
</feature>
<sequence>MEPTCVSGWKKKNITKMNSIHGTRVRLRWPVYTLGVEGNVASSSRKYENIEGAYQNVISAPQANAQPHNQGNVASSSRKYKNVEGCSDEVISASRSNNMELHSRAHPDSNRK</sequence>
<feature type="compositionally biased region" description="Basic and acidic residues" evidence="1">
    <location>
        <begin position="101"/>
        <end position="112"/>
    </location>
</feature>
<evidence type="ECO:0000256" key="1">
    <source>
        <dbReference type="SAM" id="MobiDB-lite"/>
    </source>
</evidence>